<evidence type="ECO:0000313" key="2">
    <source>
        <dbReference type="EMBL" id="APR53146.1"/>
    </source>
</evidence>
<reference evidence="3 5" key="3">
    <citation type="submission" date="2018-07" db="EMBL/GenBank/DDBJ databases">
        <title>Genomic and Epidemiologic Investigation of an Indolent Hospital Outbreak.</title>
        <authorList>
            <person name="Johnson R.C."/>
            <person name="Deming C."/>
            <person name="Conlan S."/>
            <person name="Zellmer C.J."/>
            <person name="Michelin A.V."/>
            <person name="Lee-Lin S."/>
            <person name="Thomas P.J."/>
            <person name="Park M."/>
            <person name="Weingarten R.A."/>
            <person name="Less J."/>
            <person name="Dekker J.P."/>
            <person name="Frank K.M."/>
            <person name="Musser K.A."/>
            <person name="Mcquiston J.R."/>
            <person name="Henderson D.K."/>
            <person name="Lau A.F."/>
            <person name="Palmore T.N."/>
            <person name="Segre J.A."/>
        </authorList>
    </citation>
    <scope>NUCLEOTIDE SEQUENCE [LARGE SCALE GENOMIC DNA]</scope>
    <source>
        <strain evidence="3 5">SK-NIH.Env10_0317</strain>
    </source>
</reference>
<dbReference type="OrthoDB" id="9961840at2"/>
<dbReference type="RefSeq" id="WP_075151818.1">
    <property type="nucleotide sequence ID" value="NZ_CP018820.1"/>
</dbReference>
<dbReference type="EMBL" id="QQWO01000005">
    <property type="protein sequence ID" value="RSV04723.1"/>
    <property type="molecule type" value="Genomic_DNA"/>
</dbReference>
<dbReference type="Proteomes" id="UP000286681">
    <property type="component" value="Unassembled WGS sequence"/>
</dbReference>
<reference evidence="4" key="2">
    <citation type="submission" date="2016-12" db="EMBL/GenBank/DDBJ databases">
        <title>Whole genome sequencing of Sphingomonas sp. ABOJV.</title>
        <authorList>
            <person name="Conlan S."/>
            <person name="Thomas P.J."/>
            <person name="Mullikin J."/>
            <person name="Palmore T.N."/>
            <person name="Frank K.M."/>
            <person name="Segre J.A."/>
        </authorList>
    </citation>
    <scope>NUCLEOTIDE SEQUENCE [LARGE SCALE GENOMIC DNA]</scope>
    <source>
        <strain evidence="4">ABOJV</strain>
    </source>
</reference>
<evidence type="ECO:0000256" key="1">
    <source>
        <dbReference type="SAM" id="SignalP"/>
    </source>
</evidence>
<accession>A0A1L6JB96</accession>
<feature type="chain" id="PRO_5041797904" description="Pentapeptide MXKDX repeat protein" evidence="1">
    <location>
        <begin position="19"/>
        <end position="78"/>
    </location>
</feature>
<protein>
    <recommendedName>
        <fullName evidence="6">Pentapeptide MXKDX repeat protein</fullName>
    </recommendedName>
</protein>
<organism evidence="2 4">
    <name type="scientific">Sphingomonas koreensis</name>
    <dbReference type="NCBI Taxonomy" id="93064"/>
    <lineage>
        <taxon>Bacteria</taxon>
        <taxon>Pseudomonadati</taxon>
        <taxon>Pseudomonadota</taxon>
        <taxon>Alphaproteobacteria</taxon>
        <taxon>Sphingomonadales</taxon>
        <taxon>Sphingomonadaceae</taxon>
        <taxon>Sphingomonas</taxon>
    </lineage>
</organism>
<name>A0A1L6JB96_9SPHN</name>
<dbReference type="STRING" id="93064.BRX40_12545"/>
<evidence type="ECO:0008006" key="6">
    <source>
        <dbReference type="Google" id="ProtNLM"/>
    </source>
</evidence>
<dbReference type="GeneID" id="44133394"/>
<evidence type="ECO:0000313" key="5">
    <source>
        <dbReference type="Proteomes" id="UP000286681"/>
    </source>
</evidence>
<evidence type="ECO:0000313" key="4">
    <source>
        <dbReference type="Proteomes" id="UP000185161"/>
    </source>
</evidence>
<evidence type="ECO:0000313" key="3">
    <source>
        <dbReference type="EMBL" id="RSV04723.1"/>
    </source>
</evidence>
<dbReference type="AlphaFoldDB" id="A0A1L6JB96"/>
<dbReference type="Proteomes" id="UP000185161">
    <property type="component" value="Chromosome"/>
</dbReference>
<feature type="signal peptide" evidence="1">
    <location>
        <begin position="1"/>
        <end position="18"/>
    </location>
</feature>
<dbReference type="KEGG" id="skr:BRX40_12545"/>
<keyword evidence="1" id="KW-0732">Signal</keyword>
<keyword evidence="4" id="KW-1185">Reference proteome</keyword>
<gene>
    <name evidence="2" type="ORF">BRX40_12545</name>
    <name evidence="3" type="ORF">CA257_07325</name>
</gene>
<reference evidence="2" key="1">
    <citation type="submission" date="2016-12" db="EMBL/GenBank/DDBJ databases">
        <title>Whole genome sequencing of Sphingomonas koreensis.</title>
        <authorList>
            <person name="Conlan S."/>
            <person name="Thomas P.J."/>
            <person name="Mullikin J."/>
            <person name="Palmore T.N."/>
            <person name="Frank K.M."/>
            <person name="Segre J.A."/>
        </authorList>
    </citation>
    <scope>NUCLEOTIDE SEQUENCE</scope>
    <source>
        <strain evidence="2">ABOJV</strain>
    </source>
</reference>
<sequence>MNIYLIAAAFAVATPAVAQVTESAHAGHSMPAPAGKTMPAHDAMMADGKMKPDAKMMERCKKMRATMAAKSGGTPDKK</sequence>
<proteinExistence type="predicted"/>
<dbReference type="EMBL" id="CP018820">
    <property type="protein sequence ID" value="APR53146.1"/>
    <property type="molecule type" value="Genomic_DNA"/>
</dbReference>